<accession>A0A6J0JQS6</accession>
<evidence type="ECO:0000259" key="3">
    <source>
        <dbReference type="Pfam" id="PF24769"/>
    </source>
</evidence>
<reference evidence="4" key="1">
    <citation type="journal article" date="2019" name="Database">
        <title>The radish genome database (RadishGD): an integrated information resource for radish genomics.</title>
        <authorList>
            <person name="Yu H.J."/>
            <person name="Baek S."/>
            <person name="Lee Y.J."/>
            <person name="Cho A."/>
            <person name="Mun J.H."/>
        </authorList>
    </citation>
    <scope>NUCLEOTIDE SEQUENCE [LARGE SCALE GENOMIC DNA]</scope>
    <source>
        <strain evidence="4">cv. WK10039</strain>
    </source>
</reference>
<dbReference type="KEGG" id="rsz:108810427"/>
<dbReference type="InterPro" id="IPR055314">
    <property type="entry name" value="At2g29880-like"/>
</dbReference>
<organism evidence="4 5">
    <name type="scientific">Raphanus sativus</name>
    <name type="common">Radish</name>
    <name type="synonym">Raphanus raphanistrum var. sativus</name>
    <dbReference type="NCBI Taxonomy" id="3726"/>
    <lineage>
        <taxon>Eukaryota</taxon>
        <taxon>Viridiplantae</taxon>
        <taxon>Streptophyta</taxon>
        <taxon>Embryophyta</taxon>
        <taxon>Tracheophyta</taxon>
        <taxon>Spermatophyta</taxon>
        <taxon>Magnoliopsida</taxon>
        <taxon>eudicotyledons</taxon>
        <taxon>Gunneridae</taxon>
        <taxon>Pentapetalae</taxon>
        <taxon>rosids</taxon>
        <taxon>malvids</taxon>
        <taxon>Brassicales</taxon>
        <taxon>Brassicaceae</taxon>
        <taxon>Brassiceae</taxon>
        <taxon>Raphanus</taxon>
    </lineage>
</organism>
<dbReference type="InterPro" id="IPR024752">
    <property type="entry name" value="Myb/SANT-like_dom"/>
</dbReference>
<evidence type="ECO:0000256" key="1">
    <source>
        <dbReference type="SAM" id="Coils"/>
    </source>
</evidence>
<dbReference type="PANTHER" id="PTHR47864:SF11">
    <property type="entry name" value="MYB_SANT-LIKE DOMAIN-CONTAINING PROTEIN"/>
    <property type="match status" value="1"/>
</dbReference>
<proteinExistence type="predicted"/>
<evidence type="ECO:0000313" key="5">
    <source>
        <dbReference type="RefSeq" id="XP_018438042.2"/>
    </source>
</evidence>
<evidence type="ECO:0000259" key="2">
    <source>
        <dbReference type="Pfam" id="PF12776"/>
    </source>
</evidence>
<protein>
    <submittedName>
        <fullName evidence="5">Uncharacterized protein At2g29880-like</fullName>
    </submittedName>
</protein>
<reference evidence="5" key="2">
    <citation type="submission" date="2025-08" db="UniProtKB">
        <authorList>
            <consortium name="RefSeq"/>
        </authorList>
    </citation>
    <scope>IDENTIFICATION</scope>
    <source>
        <tissue evidence="5">Leaf</tissue>
    </source>
</reference>
<dbReference type="GeneID" id="108810427"/>
<dbReference type="PANTHER" id="PTHR47864">
    <property type="entry name" value="TRANSMEMBRANE PROTEIN"/>
    <property type="match status" value="1"/>
</dbReference>
<name>A0A6J0JQS6_RAPSA</name>
<dbReference type="InterPro" id="IPR056253">
    <property type="entry name" value="At2g29880-like_C"/>
</dbReference>
<sequence>MEESQQEPQERGKGSYVQWSLQENKTLINLLLDCVAAGLRDSNGLFSKFTVERRILPTLNQMHGSTKTFQHYSNRMKILKTKYLNAAELLRFSSGFGWDSTTKRFTAPDEVWAEYIKAHPNYKKFRDETFEEFDDLKIIFERNLATGRNAIGLGDTTDARTTGIAETEKERPNYGEEFPFNAPENYESQSSFFGSPSNDTVEKLPVRKRQRTNFLYKADDPSIQKEGVEEASTGINALTTITQKLFNLIEERESRQKQEAEQREAEKKKNNLWEAIKEVSDLEDHVRHDTVKMIHQLGMKDVFISMSIDERYGWIKHNVIGF</sequence>
<dbReference type="Pfam" id="PF12776">
    <property type="entry name" value="Myb_DNA-bind_3"/>
    <property type="match status" value="1"/>
</dbReference>
<keyword evidence="1" id="KW-0175">Coiled coil</keyword>
<feature type="domain" description="Myb/SANT-like" evidence="2">
    <location>
        <begin position="18"/>
        <end position="115"/>
    </location>
</feature>
<keyword evidence="4" id="KW-1185">Reference proteome</keyword>
<gene>
    <name evidence="5" type="primary">LOC108810427</name>
</gene>
<feature type="coiled-coil region" evidence="1">
    <location>
        <begin position="248"/>
        <end position="285"/>
    </location>
</feature>
<evidence type="ECO:0000313" key="4">
    <source>
        <dbReference type="Proteomes" id="UP000504610"/>
    </source>
</evidence>
<feature type="domain" description="At2g29880-like C-terminal" evidence="3">
    <location>
        <begin position="272"/>
        <end position="318"/>
    </location>
</feature>
<dbReference type="OrthoDB" id="1065722at2759"/>
<dbReference type="Proteomes" id="UP000504610">
    <property type="component" value="Chromosome 6"/>
</dbReference>
<dbReference type="RefSeq" id="XP_018438042.2">
    <property type="nucleotide sequence ID" value="XM_018582540.2"/>
</dbReference>
<dbReference type="AlphaFoldDB" id="A0A6J0JQS6"/>
<dbReference type="Pfam" id="PF24769">
    <property type="entry name" value="At2g29880_C"/>
    <property type="match status" value="1"/>
</dbReference>